<reference evidence="2 3" key="1">
    <citation type="submission" date="2021-06" db="EMBL/GenBank/DDBJ databases">
        <authorList>
            <person name="Palmer J.M."/>
        </authorList>
    </citation>
    <scope>NUCLEOTIDE SEQUENCE [LARGE SCALE GENOMIC DNA]</scope>
    <source>
        <strain evidence="2 3">XR_2019</strain>
        <tissue evidence="2">Muscle</tissue>
    </source>
</reference>
<protein>
    <submittedName>
        <fullName evidence="2">Uncharacterized protein</fullName>
    </submittedName>
</protein>
<feature type="region of interest" description="Disordered" evidence="1">
    <location>
        <begin position="1"/>
        <end position="22"/>
    </location>
</feature>
<proteinExistence type="predicted"/>
<gene>
    <name evidence="2" type="ORF">XENORESO_011445</name>
</gene>
<accession>A0ABV0VSS9</accession>
<evidence type="ECO:0000256" key="1">
    <source>
        <dbReference type="SAM" id="MobiDB-lite"/>
    </source>
</evidence>
<sequence>MTAEPQESDGHCGLRASGNPWSCYDISNDPRRSREKSFKRVSFLQCLCSYSHSAAEQTMTGQGGIADISPSMCDNKSVQGWRCVCVFDKHGNFSGHAT</sequence>
<evidence type="ECO:0000313" key="3">
    <source>
        <dbReference type="Proteomes" id="UP001444071"/>
    </source>
</evidence>
<dbReference type="EMBL" id="JAHRIM010010366">
    <property type="protein sequence ID" value="MEQ2260276.1"/>
    <property type="molecule type" value="Genomic_DNA"/>
</dbReference>
<dbReference type="Proteomes" id="UP001444071">
    <property type="component" value="Unassembled WGS sequence"/>
</dbReference>
<organism evidence="2 3">
    <name type="scientific">Xenotaenia resolanae</name>
    <dbReference type="NCBI Taxonomy" id="208358"/>
    <lineage>
        <taxon>Eukaryota</taxon>
        <taxon>Metazoa</taxon>
        <taxon>Chordata</taxon>
        <taxon>Craniata</taxon>
        <taxon>Vertebrata</taxon>
        <taxon>Euteleostomi</taxon>
        <taxon>Actinopterygii</taxon>
        <taxon>Neopterygii</taxon>
        <taxon>Teleostei</taxon>
        <taxon>Neoteleostei</taxon>
        <taxon>Acanthomorphata</taxon>
        <taxon>Ovalentaria</taxon>
        <taxon>Atherinomorphae</taxon>
        <taxon>Cyprinodontiformes</taxon>
        <taxon>Goodeidae</taxon>
        <taxon>Xenotaenia</taxon>
    </lineage>
</organism>
<keyword evidence="3" id="KW-1185">Reference proteome</keyword>
<evidence type="ECO:0000313" key="2">
    <source>
        <dbReference type="EMBL" id="MEQ2260276.1"/>
    </source>
</evidence>
<name>A0ABV0VSS9_9TELE</name>
<comment type="caution">
    <text evidence="2">The sequence shown here is derived from an EMBL/GenBank/DDBJ whole genome shotgun (WGS) entry which is preliminary data.</text>
</comment>